<feature type="compositionally biased region" description="Polar residues" evidence="1">
    <location>
        <begin position="204"/>
        <end position="218"/>
    </location>
</feature>
<evidence type="ECO:0008006" key="3">
    <source>
        <dbReference type="Google" id="ProtNLM"/>
    </source>
</evidence>
<name>A0A7S0IXY8_9EUKA</name>
<organism evidence="2">
    <name type="scientific">Calcidiscus leptoporus</name>
    <dbReference type="NCBI Taxonomy" id="127549"/>
    <lineage>
        <taxon>Eukaryota</taxon>
        <taxon>Haptista</taxon>
        <taxon>Haptophyta</taxon>
        <taxon>Prymnesiophyceae</taxon>
        <taxon>Coccolithales</taxon>
        <taxon>Calcidiscaceae</taxon>
        <taxon>Calcidiscus</taxon>
    </lineage>
</organism>
<accession>A0A7S0IXY8</accession>
<feature type="compositionally biased region" description="Basic and acidic residues" evidence="1">
    <location>
        <begin position="178"/>
        <end position="201"/>
    </location>
</feature>
<proteinExistence type="predicted"/>
<feature type="compositionally biased region" description="Pro residues" evidence="1">
    <location>
        <begin position="1"/>
        <end position="10"/>
    </location>
</feature>
<dbReference type="AlphaFoldDB" id="A0A7S0IXY8"/>
<protein>
    <recommendedName>
        <fullName evidence="3">Plus3 domain-containing protein</fullName>
    </recommendedName>
</protein>
<feature type="region of interest" description="Disordered" evidence="1">
    <location>
        <begin position="241"/>
        <end position="271"/>
    </location>
</feature>
<dbReference type="Gene3D" id="3.90.70.200">
    <property type="entry name" value="Plus-3 domain"/>
    <property type="match status" value="1"/>
</dbReference>
<feature type="region of interest" description="Disordered" evidence="1">
    <location>
        <begin position="1"/>
        <end position="25"/>
    </location>
</feature>
<dbReference type="EMBL" id="HBER01020868">
    <property type="protein sequence ID" value="CAD8535273.1"/>
    <property type="molecule type" value="Transcribed_RNA"/>
</dbReference>
<sequence length="271" mass="31721">MQAPPPAAPKPPKRKRDDREEPTAVAPLSHDELRALWLPRRHVEVWLGKNPKILGNTLVRCVQRINTSRTFYVGFVLGVRRSKPYRYNKQIFDLALLLRTSTGERMVGIDCLSDQQPDDHELSRFKVPLEPAVVRQQIRALQRAMQESRNLFEEEDLRRKMEEEERLRAKQEAAAAQEQREADELERKEREREELRRRQAERTAANSESEQWWLQYQSKGDDKEREVAKWKARLKRFEKIASSSAAEGERTNAKRLAAQARDKVEALTSQD</sequence>
<feature type="region of interest" description="Disordered" evidence="1">
    <location>
        <begin position="163"/>
        <end position="225"/>
    </location>
</feature>
<evidence type="ECO:0000256" key="1">
    <source>
        <dbReference type="SAM" id="MobiDB-lite"/>
    </source>
</evidence>
<dbReference type="SUPFAM" id="SSF159042">
    <property type="entry name" value="Plus3-like"/>
    <property type="match status" value="1"/>
</dbReference>
<reference evidence="2" key="1">
    <citation type="submission" date="2021-01" db="EMBL/GenBank/DDBJ databases">
        <authorList>
            <person name="Corre E."/>
            <person name="Pelletier E."/>
            <person name="Niang G."/>
            <person name="Scheremetjew M."/>
            <person name="Finn R."/>
            <person name="Kale V."/>
            <person name="Holt S."/>
            <person name="Cochrane G."/>
            <person name="Meng A."/>
            <person name="Brown T."/>
            <person name="Cohen L."/>
        </authorList>
    </citation>
    <scope>NUCLEOTIDE SEQUENCE</scope>
    <source>
        <strain evidence="2">RCC1130</strain>
    </source>
</reference>
<evidence type="ECO:0000313" key="2">
    <source>
        <dbReference type="EMBL" id="CAD8535273.1"/>
    </source>
</evidence>
<dbReference type="InterPro" id="IPR036128">
    <property type="entry name" value="Plus3-like_sf"/>
</dbReference>
<dbReference type="GO" id="GO:0003677">
    <property type="term" value="F:DNA binding"/>
    <property type="evidence" value="ECO:0007669"/>
    <property type="project" value="InterPro"/>
</dbReference>
<gene>
    <name evidence="2" type="ORF">CLEP1334_LOCUS10553</name>
</gene>